<keyword evidence="6" id="KW-1185">Reference proteome</keyword>
<dbReference type="Gene3D" id="2.60.260.20">
    <property type="entry name" value="Urease metallochaperone UreE, N-terminal domain"/>
    <property type="match status" value="2"/>
</dbReference>
<accession>A0A2S0N0M4</accession>
<dbReference type="InterPro" id="IPR036869">
    <property type="entry name" value="J_dom_sf"/>
</dbReference>
<dbReference type="PRINTS" id="PR00625">
    <property type="entry name" value="JDOMAIN"/>
</dbReference>
<dbReference type="SUPFAM" id="SSF49493">
    <property type="entry name" value="HSP40/DnaJ peptide-binding domain"/>
    <property type="match status" value="2"/>
</dbReference>
<dbReference type="Pfam" id="PF01556">
    <property type="entry name" value="DnaJ_C"/>
    <property type="match status" value="1"/>
</dbReference>
<sequence>MEFKDYYQTLGVEKSASQDEIKKAFRKLARKFHPDVSKEADAAAKMAQLNEANTVLSDPEKRAAYDAVSAQAAAQGARGGGEFRPPPGWDTGFEFSGGPSEGGGADFSDFFEQLFGQAARQRGGAGGFAHGGGHATRRGADHHAKIELDLLDAYQGGTRTLSLRAARPGPDGRMVSEERNLEVKIPKGVREGQLIRLSGQGAPGLGDAAAGDLFLEVTFRPDARWRSVERDVYQPLPLAPWEAALGASVEINTPSGTVEVTVPARSRAGRKLRLKGRGIPSATPGDLYLEIEIALPPADSDAARAAWTALGKAFPTFNPRTLSQSQQGA</sequence>
<feature type="domain" description="J" evidence="4">
    <location>
        <begin position="5"/>
        <end position="69"/>
    </location>
</feature>
<keyword evidence="1" id="KW-0963">Cytoplasm</keyword>
<dbReference type="Gene3D" id="1.10.287.110">
    <property type="entry name" value="DnaJ domain"/>
    <property type="match status" value="1"/>
</dbReference>
<dbReference type="PANTHER" id="PTHR43096:SF52">
    <property type="entry name" value="DNAJ HOMOLOG 1, MITOCHONDRIAL-RELATED"/>
    <property type="match status" value="1"/>
</dbReference>
<dbReference type="CDD" id="cd06257">
    <property type="entry name" value="DnaJ"/>
    <property type="match status" value="1"/>
</dbReference>
<dbReference type="KEGG" id="simp:C6571_10715"/>
<dbReference type="Pfam" id="PF00226">
    <property type="entry name" value="DnaJ"/>
    <property type="match status" value="1"/>
</dbReference>
<dbReference type="PROSITE" id="PS50076">
    <property type="entry name" value="DNAJ_2"/>
    <property type="match status" value="1"/>
</dbReference>
<dbReference type="PANTHER" id="PTHR43096">
    <property type="entry name" value="DNAJ HOMOLOG 1, MITOCHONDRIAL-RELATED"/>
    <property type="match status" value="1"/>
</dbReference>
<dbReference type="GO" id="GO:0003677">
    <property type="term" value="F:DNA binding"/>
    <property type="evidence" value="ECO:0007669"/>
    <property type="project" value="UniProtKB-KW"/>
</dbReference>
<dbReference type="OrthoDB" id="9779889at2"/>
<name>A0A2S0N0M4_9BURK</name>
<dbReference type="InterPro" id="IPR008971">
    <property type="entry name" value="HSP40/DnaJ_pept-bd"/>
</dbReference>
<evidence type="ECO:0000256" key="3">
    <source>
        <dbReference type="ARBA" id="ARBA00023186"/>
    </source>
</evidence>
<dbReference type="FunFam" id="2.60.260.20:FF:000008">
    <property type="entry name" value="Curved DNA-binding protein"/>
    <property type="match status" value="1"/>
</dbReference>
<evidence type="ECO:0000313" key="6">
    <source>
        <dbReference type="Proteomes" id="UP000239326"/>
    </source>
</evidence>
<dbReference type="EMBL" id="CP027669">
    <property type="protein sequence ID" value="AVO41692.1"/>
    <property type="molecule type" value="Genomic_DNA"/>
</dbReference>
<dbReference type="SUPFAM" id="SSF46565">
    <property type="entry name" value="Chaperone J-domain"/>
    <property type="match status" value="1"/>
</dbReference>
<dbReference type="InterPro" id="IPR002939">
    <property type="entry name" value="DnaJ_C"/>
</dbReference>
<gene>
    <name evidence="5" type="ORF">C6571_10715</name>
</gene>
<proteinExistence type="predicted"/>
<dbReference type="GO" id="GO:0051082">
    <property type="term" value="F:unfolded protein binding"/>
    <property type="evidence" value="ECO:0007669"/>
    <property type="project" value="InterPro"/>
</dbReference>
<protein>
    <submittedName>
        <fullName evidence="5">Molecular chaperone DnaJ</fullName>
    </submittedName>
</protein>
<evidence type="ECO:0000313" key="5">
    <source>
        <dbReference type="EMBL" id="AVO41692.1"/>
    </source>
</evidence>
<dbReference type="RefSeq" id="WP_106446669.1">
    <property type="nucleotide sequence ID" value="NZ_CP027669.1"/>
</dbReference>
<dbReference type="Proteomes" id="UP000239326">
    <property type="component" value="Chromosome"/>
</dbReference>
<keyword evidence="2" id="KW-0238">DNA-binding</keyword>
<organism evidence="5 6">
    <name type="scientific">Simplicispira suum</name>
    <dbReference type="NCBI Taxonomy" id="2109915"/>
    <lineage>
        <taxon>Bacteria</taxon>
        <taxon>Pseudomonadati</taxon>
        <taxon>Pseudomonadota</taxon>
        <taxon>Betaproteobacteria</taxon>
        <taxon>Burkholderiales</taxon>
        <taxon>Comamonadaceae</taxon>
        <taxon>Simplicispira</taxon>
    </lineage>
</organism>
<dbReference type="SMART" id="SM00271">
    <property type="entry name" value="DnaJ"/>
    <property type="match status" value="1"/>
</dbReference>
<dbReference type="GO" id="GO:0005737">
    <property type="term" value="C:cytoplasm"/>
    <property type="evidence" value="ECO:0007669"/>
    <property type="project" value="TreeGrafter"/>
</dbReference>
<evidence type="ECO:0000256" key="2">
    <source>
        <dbReference type="ARBA" id="ARBA00023125"/>
    </source>
</evidence>
<reference evidence="5 6" key="1">
    <citation type="submission" date="2018-03" db="EMBL/GenBank/DDBJ databases">
        <title>Genome sequencing of Simplicispira sp.</title>
        <authorList>
            <person name="Kim S.-J."/>
            <person name="Heo J."/>
            <person name="Kwon S.-W."/>
        </authorList>
    </citation>
    <scope>NUCLEOTIDE SEQUENCE [LARGE SCALE GENOMIC DNA]</scope>
    <source>
        <strain evidence="5 6">SC1-8</strain>
    </source>
</reference>
<dbReference type="InterPro" id="IPR001623">
    <property type="entry name" value="DnaJ_domain"/>
</dbReference>
<dbReference type="AlphaFoldDB" id="A0A2S0N0M4"/>
<dbReference type="CDD" id="cd10747">
    <property type="entry name" value="DnaJ_C"/>
    <property type="match status" value="1"/>
</dbReference>
<evidence type="ECO:0000259" key="4">
    <source>
        <dbReference type="PROSITE" id="PS50076"/>
    </source>
</evidence>
<keyword evidence="3" id="KW-0143">Chaperone</keyword>
<dbReference type="GO" id="GO:0042026">
    <property type="term" value="P:protein refolding"/>
    <property type="evidence" value="ECO:0007669"/>
    <property type="project" value="TreeGrafter"/>
</dbReference>
<evidence type="ECO:0000256" key="1">
    <source>
        <dbReference type="ARBA" id="ARBA00022490"/>
    </source>
</evidence>